<dbReference type="PANTHER" id="PTHR45947">
    <property type="entry name" value="SULFOQUINOVOSYL TRANSFERASE SQD2"/>
    <property type="match status" value="1"/>
</dbReference>
<keyword evidence="3" id="KW-0808">Transferase</keyword>
<dbReference type="RefSeq" id="WP_179357871.1">
    <property type="nucleotide sequence ID" value="NZ_CP058627.1"/>
</dbReference>
<feature type="domain" description="Glycosyl transferase family 1" evidence="1">
    <location>
        <begin position="226"/>
        <end position="379"/>
    </location>
</feature>
<dbReference type="GO" id="GO:0016757">
    <property type="term" value="F:glycosyltransferase activity"/>
    <property type="evidence" value="ECO:0007669"/>
    <property type="project" value="InterPro"/>
</dbReference>
<evidence type="ECO:0000259" key="1">
    <source>
        <dbReference type="Pfam" id="PF00534"/>
    </source>
</evidence>
<proteinExistence type="predicted"/>
<keyword evidence="4" id="KW-1185">Reference proteome</keyword>
<evidence type="ECO:0000313" key="4">
    <source>
        <dbReference type="Proteomes" id="UP000509597"/>
    </source>
</evidence>
<evidence type="ECO:0000313" key="3">
    <source>
        <dbReference type="EMBL" id="QLG87791.1"/>
    </source>
</evidence>
<gene>
    <name evidence="3" type="ORF">HQ393_05700</name>
</gene>
<dbReference type="PANTHER" id="PTHR45947:SF15">
    <property type="entry name" value="TEICHURONIC ACID BIOSYNTHESIS GLYCOSYLTRANSFERASE TUAC-RELATED"/>
    <property type="match status" value="1"/>
</dbReference>
<dbReference type="KEGG" id="chiz:HQ393_05700"/>
<dbReference type="EMBL" id="CP058627">
    <property type="protein sequence ID" value="QLG87791.1"/>
    <property type="molecule type" value="Genomic_DNA"/>
</dbReference>
<dbReference type="Pfam" id="PF13439">
    <property type="entry name" value="Glyco_transf_4"/>
    <property type="match status" value="1"/>
</dbReference>
<dbReference type="AlphaFoldDB" id="A0A7H9BIJ8"/>
<feature type="domain" description="Glycosyltransferase subfamily 4-like N-terminal" evidence="2">
    <location>
        <begin position="108"/>
        <end position="215"/>
    </location>
</feature>
<sequence>MPTQHRIAYLVSQYPAASHVFILREILGLRARGFEIHTASVNPDTRALESLPANEQIEQHNTLVIKNWPRLQLGLDLLLAIFQFKSRTWRALAQSWRLAKPGWRGHGLAMAYFIEALLLARWLKARDLDHLHVHFGNEAALVGVLCKTLSHCQLSFTIHGPDEFYDVRGQQLQAKISHADLIICISQFARSQLMLISSVADWAKMQVVRLGINPEYQAGAVTLPAENTLLCVGRLVPAKGQRVLLQALAELAREGLRPQLTLAGGGADQAELEQLAAQLGVAEQVCLTGPLSSEATRQLYRQAKVFVLPSFAEGIPVVLMEAMASGVPCISSRITGIAELIEHEKEGLLIHAGDSHALAQAIKTLLFQPDFARSLALAAQAKIKHAYHLERNLDQLAQCFSAFNREPHHA</sequence>
<protein>
    <submittedName>
        <fullName evidence="3">Glycosyltransferase family 4 protein</fullName>
    </submittedName>
</protein>
<accession>A0A7H9BIJ8</accession>
<dbReference type="Pfam" id="PF00534">
    <property type="entry name" value="Glycos_transf_1"/>
    <property type="match status" value="1"/>
</dbReference>
<dbReference type="SUPFAM" id="SSF53756">
    <property type="entry name" value="UDP-Glycosyltransferase/glycogen phosphorylase"/>
    <property type="match status" value="1"/>
</dbReference>
<dbReference type="Gene3D" id="3.40.50.2000">
    <property type="entry name" value="Glycogen Phosphorylase B"/>
    <property type="match status" value="2"/>
</dbReference>
<organism evidence="3 4">
    <name type="scientific">Chitinibacter bivalviorum</name>
    <dbReference type="NCBI Taxonomy" id="2739434"/>
    <lineage>
        <taxon>Bacteria</taxon>
        <taxon>Pseudomonadati</taxon>
        <taxon>Pseudomonadota</taxon>
        <taxon>Betaproteobacteria</taxon>
        <taxon>Neisseriales</taxon>
        <taxon>Chitinibacteraceae</taxon>
        <taxon>Chitinibacter</taxon>
    </lineage>
</organism>
<dbReference type="Proteomes" id="UP000509597">
    <property type="component" value="Chromosome"/>
</dbReference>
<dbReference type="InterPro" id="IPR050194">
    <property type="entry name" value="Glycosyltransferase_grp1"/>
</dbReference>
<dbReference type="CDD" id="cd03801">
    <property type="entry name" value="GT4_PimA-like"/>
    <property type="match status" value="1"/>
</dbReference>
<name>A0A7H9BIJ8_9NEIS</name>
<dbReference type="InterPro" id="IPR028098">
    <property type="entry name" value="Glyco_trans_4-like_N"/>
</dbReference>
<reference evidence="3 4" key="1">
    <citation type="submission" date="2020-07" db="EMBL/GenBank/DDBJ databases">
        <title>Complete genome sequence of Chitinibacter sp. 2T18.</title>
        <authorList>
            <person name="Bae J.-W."/>
            <person name="Choi J.-W."/>
        </authorList>
    </citation>
    <scope>NUCLEOTIDE SEQUENCE [LARGE SCALE GENOMIC DNA]</scope>
    <source>
        <strain evidence="3 4">2T18</strain>
    </source>
</reference>
<evidence type="ECO:0000259" key="2">
    <source>
        <dbReference type="Pfam" id="PF13439"/>
    </source>
</evidence>
<dbReference type="InterPro" id="IPR001296">
    <property type="entry name" value="Glyco_trans_1"/>
</dbReference>